<dbReference type="Gene3D" id="3.40.50.1460">
    <property type="match status" value="1"/>
</dbReference>
<dbReference type="Proteomes" id="UP001597319">
    <property type="component" value="Unassembled WGS sequence"/>
</dbReference>
<gene>
    <name evidence="2" type="ORF">ACFSR1_09775</name>
</gene>
<evidence type="ECO:0000313" key="2">
    <source>
        <dbReference type="EMBL" id="MFD2562953.1"/>
    </source>
</evidence>
<keyword evidence="3" id="KW-1185">Reference proteome</keyword>
<sequence length="272" mass="30835">MGKVIGLHFGLNKLGFKPPKPVDELRYAENDALAYHQICADLGWSSKYFLGSNATLSTFLEEIIKLSHNSVKDDLVVITFSGHGTRVEDINLDEKDEYDEILVFYDRLLLDDLVKVQFSRFKRGVNILFITDCCHSGTISRLFGEEEKDEEEFITRGFDAETGQLIFDANPEYKIMKQSINERAVNIEASIIHLAACQDDETAYDGSVIMKHGLLTHRLLKTWDKGSFSGTYSDFFLHIESQMGGNQNPKLNFEGVVNDSFIQSKPFNQIIS</sequence>
<dbReference type="SUPFAM" id="SSF52129">
    <property type="entry name" value="Caspase-like"/>
    <property type="match status" value="1"/>
</dbReference>
<accession>A0ABW5LDI5</accession>
<comment type="caution">
    <text evidence="2">The sequence shown here is derived from an EMBL/GenBank/DDBJ whole genome shotgun (WGS) entry which is preliminary data.</text>
</comment>
<organism evidence="2 3">
    <name type="scientific">Aquimarina rubra</name>
    <dbReference type="NCBI Taxonomy" id="1920033"/>
    <lineage>
        <taxon>Bacteria</taxon>
        <taxon>Pseudomonadati</taxon>
        <taxon>Bacteroidota</taxon>
        <taxon>Flavobacteriia</taxon>
        <taxon>Flavobacteriales</taxon>
        <taxon>Flavobacteriaceae</taxon>
        <taxon>Aquimarina</taxon>
    </lineage>
</organism>
<dbReference type="InterPro" id="IPR011600">
    <property type="entry name" value="Pept_C14_caspase"/>
</dbReference>
<dbReference type="RefSeq" id="WP_378291978.1">
    <property type="nucleotide sequence ID" value="NZ_JBHULE010000019.1"/>
</dbReference>
<evidence type="ECO:0000259" key="1">
    <source>
        <dbReference type="Pfam" id="PF00656"/>
    </source>
</evidence>
<feature type="domain" description="Peptidase C14 caspase" evidence="1">
    <location>
        <begin position="24"/>
        <end position="252"/>
    </location>
</feature>
<dbReference type="InterPro" id="IPR029030">
    <property type="entry name" value="Caspase-like_dom_sf"/>
</dbReference>
<proteinExistence type="predicted"/>
<dbReference type="Pfam" id="PF00656">
    <property type="entry name" value="Peptidase_C14"/>
    <property type="match status" value="1"/>
</dbReference>
<reference evidence="3" key="1">
    <citation type="journal article" date="2019" name="Int. J. Syst. Evol. Microbiol.">
        <title>The Global Catalogue of Microorganisms (GCM) 10K type strain sequencing project: providing services to taxonomists for standard genome sequencing and annotation.</title>
        <authorList>
            <consortium name="The Broad Institute Genomics Platform"/>
            <consortium name="The Broad Institute Genome Sequencing Center for Infectious Disease"/>
            <person name="Wu L."/>
            <person name="Ma J."/>
        </authorList>
    </citation>
    <scope>NUCLEOTIDE SEQUENCE [LARGE SCALE GENOMIC DNA]</scope>
    <source>
        <strain evidence="3">KCTC 52274</strain>
    </source>
</reference>
<name>A0ABW5LDI5_9FLAO</name>
<protein>
    <submittedName>
        <fullName evidence="2">Caspase family protein</fullName>
    </submittedName>
</protein>
<dbReference type="PANTHER" id="PTHR48104:SF30">
    <property type="entry name" value="METACASPASE-1"/>
    <property type="match status" value="1"/>
</dbReference>
<dbReference type="InterPro" id="IPR050452">
    <property type="entry name" value="Metacaspase"/>
</dbReference>
<dbReference type="PANTHER" id="PTHR48104">
    <property type="entry name" value="METACASPASE-4"/>
    <property type="match status" value="1"/>
</dbReference>
<evidence type="ECO:0000313" key="3">
    <source>
        <dbReference type="Proteomes" id="UP001597319"/>
    </source>
</evidence>
<dbReference type="EMBL" id="JBHULE010000019">
    <property type="protein sequence ID" value="MFD2562953.1"/>
    <property type="molecule type" value="Genomic_DNA"/>
</dbReference>